<evidence type="ECO:0000259" key="1">
    <source>
        <dbReference type="Pfam" id="PF08845"/>
    </source>
</evidence>
<comment type="caution">
    <text evidence="2">The sequence shown here is derived from an EMBL/GenBank/DDBJ whole genome shotgun (WGS) entry which is preliminary data.</text>
</comment>
<dbReference type="InterPro" id="IPR014944">
    <property type="entry name" value="Toxin_SymE-like"/>
</dbReference>
<feature type="domain" description="Toxin SymE-like" evidence="1">
    <location>
        <begin position="1"/>
        <end position="30"/>
    </location>
</feature>
<proteinExistence type="predicted"/>
<organism evidence="2 3">
    <name type="scientific">Enterobacter hormaechei</name>
    <dbReference type="NCBI Taxonomy" id="158836"/>
    <lineage>
        <taxon>Bacteria</taxon>
        <taxon>Pseudomonadati</taxon>
        <taxon>Pseudomonadota</taxon>
        <taxon>Gammaproteobacteria</taxon>
        <taxon>Enterobacterales</taxon>
        <taxon>Enterobacteriaceae</taxon>
        <taxon>Enterobacter</taxon>
        <taxon>Enterobacter cloacae complex</taxon>
    </lineage>
</organism>
<evidence type="ECO:0000313" key="3">
    <source>
        <dbReference type="Proteomes" id="UP000662438"/>
    </source>
</evidence>
<dbReference type="AlphaFoldDB" id="A0ABD4JTW4"/>
<protein>
    <submittedName>
        <fullName evidence="2">Type I addiction module toxin, SymE family</fullName>
    </submittedName>
</protein>
<evidence type="ECO:0000313" key="2">
    <source>
        <dbReference type="EMBL" id="MBF1969169.1"/>
    </source>
</evidence>
<dbReference type="EMBL" id="JADIXG010000003">
    <property type="protein sequence ID" value="MBF1969169.1"/>
    <property type="molecule type" value="Genomic_DNA"/>
</dbReference>
<sequence length="35" mass="3871">MHMNGNWLEEARFSTDTPITVSVELGRLVIGLVKG</sequence>
<dbReference type="Pfam" id="PF08845">
    <property type="entry name" value="SymE_toxin"/>
    <property type="match status" value="1"/>
</dbReference>
<accession>A0ABD4JTW4</accession>
<reference evidence="2 3" key="1">
    <citation type="submission" date="2020-10" db="EMBL/GenBank/DDBJ databases">
        <title>Genomic surveiliance of eskapee pathogens from blood stream infections in KZN.</title>
        <authorList>
            <person name="Hetsa B.A."/>
            <person name="Amoako D.G."/>
            <person name="Akebe A.L.K."/>
            <person name="Essack S."/>
        </authorList>
    </citation>
    <scope>NUCLEOTIDE SEQUENCE [LARGE SCALE GENOMIC DNA]</scope>
    <source>
        <strain evidence="2 3">E6</strain>
    </source>
</reference>
<gene>
    <name evidence="2" type="ORF">ISX34_04705</name>
</gene>
<dbReference type="Proteomes" id="UP000662438">
    <property type="component" value="Unassembled WGS sequence"/>
</dbReference>
<name>A0ABD4JTW4_9ENTR</name>